<dbReference type="EMBL" id="MU796080">
    <property type="protein sequence ID" value="KAJ3804350.1"/>
    <property type="molecule type" value="Genomic_DNA"/>
</dbReference>
<evidence type="ECO:0000313" key="2">
    <source>
        <dbReference type="Proteomes" id="UP001163835"/>
    </source>
</evidence>
<name>A0ACC1THZ2_9AGAR</name>
<dbReference type="Proteomes" id="UP001163835">
    <property type="component" value="Unassembled WGS sequence"/>
</dbReference>
<reference evidence="1" key="1">
    <citation type="submission" date="2022-09" db="EMBL/GenBank/DDBJ databases">
        <title>A Global Phylogenomic Analysis of the Shiitake Genus Lentinula.</title>
        <authorList>
            <consortium name="DOE Joint Genome Institute"/>
            <person name="Sierra-Patev S."/>
            <person name="Min B."/>
            <person name="Naranjo-Ortiz M."/>
            <person name="Looney B."/>
            <person name="Konkel Z."/>
            <person name="Slot J.C."/>
            <person name="Sakamoto Y."/>
            <person name="Steenwyk J.L."/>
            <person name="Rokas A."/>
            <person name="Carro J."/>
            <person name="Camarero S."/>
            <person name="Ferreira P."/>
            <person name="Molpeceres G."/>
            <person name="Ruiz-Duenas F.J."/>
            <person name="Serrano A."/>
            <person name="Henrissat B."/>
            <person name="Drula E."/>
            <person name="Hughes K.W."/>
            <person name="Mata J.L."/>
            <person name="Ishikawa N.K."/>
            <person name="Vargas-Isla R."/>
            <person name="Ushijima S."/>
            <person name="Smith C.A."/>
            <person name="Ahrendt S."/>
            <person name="Andreopoulos W."/>
            <person name="He G."/>
            <person name="Labutti K."/>
            <person name="Lipzen A."/>
            <person name="Ng V."/>
            <person name="Riley R."/>
            <person name="Sandor L."/>
            <person name="Barry K."/>
            <person name="Martinez A.T."/>
            <person name="Xiao Y."/>
            <person name="Gibbons J.G."/>
            <person name="Terashima K."/>
            <person name="Grigoriev I.V."/>
            <person name="Hibbett D.S."/>
        </authorList>
    </citation>
    <scope>NUCLEOTIDE SEQUENCE</scope>
    <source>
        <strain evidence="1">TMI1499</strain>
    </source>
</reference>
<organism evidence="1 2">
    <name type="scientific">Lentinula aff. lateritia</name>
    <dbReference type="NCBI Taxonomy" id="2804960"/>
    <lineage>
        <taxon>Eukaryota</taxon>
        <taxon>Fungi</taxon>
        <taxon>Dikarya</taxon>
        <taxon>Basidiomycota</taxon>
        <taxon>Agaricomycotina</taxon>
        <taxon>Agaricomycetes</taxon>
        <taxon>Agaricomycetidae</taxon>
        <taxon>Agaricales</taxon>
        <taxon>Marasmiineae</taxon>
        <taxon>Omphalotaceae</taxon>
        <taxon>Lentinula</taxon>
    </lineage>
</organism>
<comment type="caution">
    <text evidence="1">The sequence shown here is derived from an EMBL/GenBank/DDBJ whole genome shotgun (WGS) entry which is preliminary data.</text>
</comment>
<proteinExistence type="predicted"/>
<protein>
    <submittedName>
        <fullName evidence="1">Uncharacterized protein</fullName>
    </submittedName>
</protein>
<gene>
    <name evidence="1" type="ORF">F5876DRAFT_83337</name>
</gene>
<evidence type="ECO:0000313" key="1">
    <source>
        <dbReference type="EMBL" id="KAJ3804350.1"/>
    </source>
</evidence>
<keyword evidence="2" id="KW-1185">Reference proteome</keyword>
<sequence>MSHSQHGLVTSSGAASVSRHVLRWSRGSAVTGSISHSSPDVCLAAPLAVAAPSSGSSKRTTCGDPVPRVVVSTNPSTPSPSVPPPSPKLLYSSLVESPAHFAT</sequence>
<accession>A0ACC1THZ2</accession>